<evidence type="ECO:0000259" key="1">
    <source>
        <dbReference type="SMART" id="SM00481"/>
    </source>
</evidence>
<dbReference type="OrthoDB" id="9804333at2"/>
<dbReference type="GO" id="GO:0004534">
    <property type="term" value="F:5'-3' RNA exonuclease activity"/>
    <property type="evidence" value="ECO:0007669"/>
    <property type="project" value="TreeGrafter"/>
</dbReference>
<dbReference type="GO" id="GO:0035312">
    <property type="term" value="F:5'-3' DNA exonuclease activity"/>
    <property type="evidence" value="ECO:0007669"/>
    <property type="project" value="TreeGrafter"/>
</dbReference>
<dbReference type="Pfam" id="PF02811">
    <property type="entry name" value="PHP"/>
    <property type="match status" value="1"/>
</dbReference>
<dbReference type="Proteomes" id="UP000295717">
    <property type="component" value="Unassembled WGS sequence"/>
</dbReference>
<dbReference type="InterPro" id="IPR052018">
    <property type="entry name" value="PHP_domain"/>
</dbReference>
<name>A0A4R3N5K7_9GAMM</name>
<comment type="caution">
    <text evidence="2">The sequence shown here is derived from an EMBL/GenBank/DDBJ whole genome shotgun (WGS) entry which is preliminary data.</text>
</comment>
<evidence type="ECO:0000313" key="3">
    <source>
        <dbReference type="Proteomes" id="UP000295717"/>
    </source>
</evidence>
<organism evidence="2 3">
    <name type="scientific">Thiobaca trueperi</name>
    <dbReference type="NCBI Taxonomy" id="127458"/>
    <lineage>
        <taxon>Bacteria</taxon>
        <taxon>Pseudomonadati</taxon>
        <taxon>Pseudomonadota</taxon>
        <taxon>Gammaproteobacteria</taxon>
        <taxon>Chromatiales</taxon>
        <taxon>Chromatiaceae</taxon>
        <taxon>Thiobaca</taxon>
    </lineage>
</organism>
<keyword evidence="3" id="KW-1185">Reference proteome</keyword>
<accession>A0A4R3N5K7</accession>
<protein>
    <recommendedName>
        <fullName evidence="1">Polymerase/histidinol phosphatase N-terminal domain-containing protein</fullName>
    </recommendedName>
</protein>
<gene>
    <name evidence="2" type="ORF">EDC35_10128</name>
</gene>
<dbReference type="Gene3D" id="1.10.150.650">
    <property type="match status" value="1"/>
</dbReference>
<dbReference type="Gene3D" id="3.20.20.140">
    <property type="entry name" value="Metal-dependent hydrolases"/>
    <property type="match status" value="1"/>
</dbReference>
<dbReference type="InterPro" id="IPR004013">
    <property type="entry name" value="PHP_dom"/>
</dbReference>
<dbReference type="SUPFAM" id="SSF89550">
    <property type="entry name" value="PHP domain-like"/>
    <property type="match status" value="1"/>
</dbReference>
<proteinExistence type="predicted"/>
<dbReference type="CDD" id="cd07438">
    <property type="entry name" value="PHP_HisPPase_AMP"/>
    <property type="match status" value="1"/>
</dbReference>
<dbReference type="RefSeq" id="WP_132974827.1">
    <property type="nucleotide sequence ID" value="NZ_SMAO01000001.1"/>
</dbReference>
<dbReference type="PANTHER" id="PTHR42924:SF3">
    <property type="entry name" value="POLYMERASE_HISTIDINOL PHOSPHATASE N-TERMINAL DOMAIN-CONTAINING PROTEIN"/>
    <property type="match status" value="1"/>
</dbReference>
<sequence>MPLIPDLHTHSTASDGTLTPRALIERAAAAGVGVLALTDHDTTDGLAEAQSAAHEQGIALIPGVEISVTWNARTIHVVGLKLDAGNPQLSQGLAAALAFRAWRAEEMGRRLAKHGIADAYEGARALSNGTLIGRTHFARFLVRQRIAADTGEVFKRFLTSGKPGHVAGEWATLETAVGWIRAAGGQAVLAHPARYGLTRTRMQRLLGEFRECGGVGIEVVTGSHSRDDAFNFARHAREQRLLASAGSDYHGPENPWLDLGRLPALPEGCRPIWHDWPEMADAHPLLRVAAGSILANPAL</sequence>
<reference evidence="2 3" key="1">
    <citation type="submission" date="2019-03" db="EMBL/GenBank/DDBJ databases">
        <title>Genomic Encyclopedia of Type Strains, Phase IV (KMG-IV): sequencing the most valuable type-strain genomes for metagenomic binning, comparative biology and taxonomic classification.</title>
        <authorList>
            <person name="Goeker M."/>
        </authorList>
    </citation>
    <scope>NUCLEOTIDE SEQUENCE [LARGE SCALE GENOMIC DNA]</scope>
    <source>
        <strain evidence="2 3">DSM 13587</strain>
    </source>
</reference>
<dbReference type="InterPro" id="IPR016195">
    <property type="entry name" value="Pol/histidinol_Pase-like"/>
</dbReference>
<evidence type="ECO:0000313" key="2">
    <source>
        <dbReference type="EMBL" id="TCT23717.1"/>
    </source>
</evidence>
<dbReference type="EMBL" id="SMAO01000001">
    <property type="protein sequence ID" value="TCT23717.1"/>
    <property type="molecule type" value="Genomic_DNA"/>
</dbReference>
<feature type="domain" description="Polymerase/histidinol phosphatase N-terminal" evidence="1">
    <location>
        <begin position="5"/>
        <end position="70"/>
    </location>
</feature>
<dbReference type="PANTHER" id="PTHR42924">
    <property type="entry name" value="EXONUCLEASE"/>
    <property type="match status" value="1"/>
</dbReference>
<dbReference type="SMART" id="SM00481">
    <property type="entry name" value="POLIIIAc"/>
    <property type="match status" value="1"/>
</dbReference>
<dbReference type="AlphaFoldDB" id="A0A4R3N5K7"/>
<dbReference type="InterPro" id="IPR003141">
    <property type="entry name" value="Pol/His_phosphatase_N"/>
</dbReference>